<evidence type="ECO:0000313" key="9">
    <source>
        <dbReference type="Proteomes" id="UP000652176"/>
    </source>
</evidence>
<dbReference type="PANTHER" id="PTHR30485">
    <property type="entry name" value="NI/FE-HYDROGENASE 1 B-TYPE CYTOCHROME SUBUNIT"/>
    <property type="match status" value="1"/>
</dbReference>
<comment type="subcellular location">
    <subcellularLocation>
        <location evidence="1">Cell membrane</location>
        <topology evidence="1">Multi-pass membrane protein</topology>
    </subcellularLocation>
</comment>
<evidence type="ECO:0000256" key="4">
    <source>
        <dbReference type="ARBA" id="ARBA00022989"/>
    </source>
</evidence>
<sequence length="208" mass="23156">MNNENTVAVWDVLIRIFHWSLVLAFTVAYFTSEDENAWHIYAGYSVLGLIIFRVIWGFVGSRYARFSDFVHSPANVFHYIAELRAGTAKHHLGHNPLGGWMVLALLSTLLVVTISGLKVYAIEEGRGPLASNLPMLSVISAAHAEDDDEGETGGEGRQDEEFWEEIHEGATNFMLVLITLHVLGVVISSRVHNEHLIKAMLTGKKSKK</sequence>
<dbReference type="SUPFAM" id="SSF81342">
    <property type="entry name" value="Transmembrane di-heme cytochromes"/>
    <property type="match status" value="1"/>
</dbReference>
<dbReference type="RefSeq" id="WP_192374952.1">
    <property type="nucleotide sequence ID" value="NZ_CAJHIV010000001.1"/>
</dbReference>
<organism evidence="8 9">
    <name type="scientific">Methylomonas albis</name>
    <dbReference type="NCBI Taxonomy" id="1854563"/>
    <lineage>
        <taxon>Bacteria</taxon>
        <taxon>Pseudomonadati</taxon>
        <taxon>Pseudomonadota</taxon>
        <taxon>Gammaproteobacteria</taxon>
        <taxon>Methylococcales</taxon>
        <taxon>Methylococcaceae</taxon>
        <taxon>Methylomonas</taxon>
    </lineage>
</organism>
<keyword evidence="3 6" id="KW-0812">Transmembrane</keyword>
<feature type="domain" description="Cytochrome b561 bacterial/Ni-hydrogenase" evidence="7">
    <location>
        <begin position="9"/>
        <end position="203"/>
    </location>
</feature>
<dbReference type="InterPro" id="IPR051542">
    <property type="entry name" value="Hydrogenase_cytochrome"/>
</dbReference>
<protein>
    <submittedName>
        <fullName evidence="8">Cytochrome b/b6 domain-containing protein</fullName>
    </submittedName>
</protein>
<feature type="transmembrane region" description="Helical" evidence="6">
    <location>
        <begin position="173"/>
        <end position="191"/>
    </location>
</feature>
<keyword evidence="5 6" id="KW-0472">Membrane</keyword>
<feature type="transmembrane region" description="Helical" evidence="6">
    <location>
        <begin position="38"/>
        <end position="59"/>
    </location>
</feature>
<evidence type="ECO:0000313" key="8">
    <source>
        <dbReference type="EMBL" id="MBD9356617.1"/>
    </source>
</evidence>
<evidence type="ECO:0000256" key="2">
    <source>
        <dbReference type="ARBA" id="ARBA00022475"/>
    </source>
</evidence>
<evidence type="ECO:0000256" key="6">
    <source>
        <dbReference type="SAM" id="Phobius"/>
    </source>
</evidence>
<gene>
    <name evidence="8" type="ORF">IE877_12095</name>
</gene>
<feature type="transmembrane region" description="Helical" evidence="6">
    <location>
        <begin position="97"/>
        <end position="122"/>
    </location>
</feature>
<dbReference type="InterPro" id="IPR011577">
    <property type="entry name" value="Cyt_b561_bac/Ni-Hgenase"/>
</dbReference>
<evidence type="ECO:0000256" key="3">
    <source>
        <dbReference type="ARBA" id="ARBA00022692"/>
    </source>
</evidence>
<keyword evidence="4 6" id="KW-1133">Transmembrane helix</keyword>
<accession>A0ABR9D417</accession>
<name>A0ABR9D417_9GAMM</name>
<dbReference type="InterPro" id="IPR016174">
    <property type="entry name" value="Di-haem_cyt_TM"/>
</dbReference>
<evidence type="ECO:0000259" key="7">
    <source>
        <dbReference type="Pfam" id="PF01292"/>
    </source>
</evidence>
<feature type="transmembrane region" description="Helical" evidence="6">
    <location>
        <begin position="12"/>
        <end position="32"/>
    </location>
</feature>
<dbReference type="EMBL" id="JACXSS010000001">
    <property type="protein sequence ID" value="MBD9356617.1"/>
    <property type="molecule type" value="Genomic_DNA"/>
</dbReference>
<comment type="caution">
    <text evidence="8">The sequence shown here is derived from an EMBL/GenBank/DDBJ whole genome shotgun (WGS) entry which is preliminary data.</text>
</comment>
<keyword evidence="9" id="KW-1185">Reference proteome</keyword>
<evidence type="ECO:0000256" key="5">
    <source>
        <dbReference type="ARBA" id="ARBA00023136"/>
    </source>
</evidence>
<proteinExistence type="predicted"/>
<dbReference type="PANTHER" id="PTHR30485:SF2">
    <property type="entry name" value="BLL0597 PROTEIN"/>
    <property type="match status" value="1"/>
</dbReference>
<dbReference type="Gene3D" id="1.20.950.20">
    <property type="entry name" value="Transmembrane di-heme cytochromes, Chain C"/>
    <property type="match status" value="1"/>
</dbReference>
<dbReference type="Pfam" id="PF01292">
    <property type="entry name" value="Ni_hydr_CYTB"/>
    <property type="match status" value="1"/>
</dbReference>
<keyword evidence="2" id="KW-1003">Cell membrane</keyword>
<evidence type="ECO:0000256" key="1">
    <source>
        <dbReference type="ARBA" id="ARBA00004651"/>
    </source>
</evidence>
<reference evidence="8 9" key="1">
    <citation type="submission" date="2020-09" db="EMBL/GenBank/DDBJ databases">
        <title>Methylomonas albis sp. nov. and Methylomonas fluvii sp. nov.: Two cold-adapted methanotrophs from the River Elbe and an amended description of Methylovulum psychrotolerans strain Eb1.</title>
        <authorList>
            <person name="Bussmann I.K."/>
            <person name="Klings K.-W."/>
            <person name="Warnstedt J."/>
            <person name="Hoppert M."/>
            <person name="Saborowski A."/>
            <person name="Horn F."/>
            <person name="Liebner S."/>
        </authorList>
    </citation>
    <scope>NUCLEOTIDE SEQUENCE [LARGE SCALE GENOMIC DNA]</scope>
    <source>
        <strain evidence="8 9">EbA</strain>
    </source>
</reference>
<dbReference type="Proteomes" id="UP000652176">
    <property type="component" value="Unassembled WGS sequence"/>
</dbReference>